<dbReference type="Gene3D" id="2.40.30.170">
    <property type="match status" value="1"/>
</dbReference>
<dbReference type="InterPro" id="IPR006143">
    <property type="entry name" value="RND_pump_MFP"/>
</dbReference>
<dbReference type="SUPFAM" id="SSF111369">
    <property type="entry name" value="HlyD-like secretion proteins"/>
    <property type="match status" value="1"/>
</dbReference>
<organism evidence="3">
    <name type="scientific">hydrothermal vent metagenome</name>
    <dbReference type="NCBI Taxonomy" id="652676"/>
    <lineage>
        <taxon>unclassified sequences</taxon>
        <taxon>metagenomes</taxon>
        <taxon>ecological metagenomes</taxon>
    </lineage>
</organism>
<dbReference type="NCBIfam" id="TIGR01730">
    <property type="entry name" value="RND_mfp"/>
    <property type="match status" value="1"/>
</dbReference>
<dbReference type="Gene3D" id="2.40.50.100">
    <property type="match status" value="1"/>
</dbReference>
<dbReference type="Gene3D" id="1.10.287.470">
    <property type="entry name" value="Helix hairpin bin"/>
    <property type="match status" value="1"/>
</dbReference>
<reference evidence="3" key="1">
    <citation type="submission" date="2016-10" db="EMBL/GenBank/DDBJ databases">
        <authorList>
            <person name="de Groot N.N."/>
        </authorList>
    </citation>
    <scope>NUCLEOTIDE SEQUENCE</scope>
</reference>
<proteinExistence type="predicted"/>
<evidence type="ECO:0000313" key="3">
    <source>
        <dbReference type="EMBL" id="SFV75372.1"/>
    </source>
</evidence>
<gene>
    <name evidence="3" type="ORF">MNB_SM-3-392</name>
</gene>
<feature type="coiled-coil region" evidence="1">
    <location>
        <begin position="146"/>
        <end position="180"/>
    </location>
</feature>
<sequence length="364" mass="41243">MKKFFLFIAVFAVIGFAFYKKVYIPKHTFEVVGVSAGDMEVKVNGIGNVGAKNIYKIGSLYGGKVIQFAINEGEFIKKGSLIAVIDSVDLKDQIAQIQANIQKLTYDKLSAIENYKYQNEIYKKNKKLFQKHTISALDFMKYKTNKKSAKLKIDSLQSAIVQAQKNVDALKERLKRFRIVAPVDGYVTHKYIANYQNIQPNQPIIDIVNPKDVWIATYIDTRISGDVKVGLKAFIKLQSSQKIYNGYVANIKPLNNPITYEREIDVKFDNLPLPFYLNEQASIDIKIKKLHNVLQIDSKALTMYDGKRGVWIVKNNIVSFKAVKILNFGEKKVAVTGIQQNDKIVIPNLKNKPLSNGMKIIIKG</sequence>
<accession>A0A1W1D4K2</accession>
<dbReference type="Gene3D" id="2.40.420.20">
    <property type="match status" value="1"/>
</dbReference>
<keyword evidence="1" id="KW-0175">Coiled coil</keyword>
<evidence type="ECO:0000256" key="1">
    <source>
        <dbReference type="SAM" id="Coils"/>
    </source>
</evidence>
<dbReference type="GO" id="GO:1990281">
    <property type="term" value="C:efflux pump complex"/>
    <property type="evidence" value="ECO:0007669"/>
    <property type="project" value="TreeGrafter"/>
</dbReference>
<protein>
    <submittedName>
        <fullName evidence="3">Macrolide-specific efflux protein macA</fullName>
    </submittedName>
</protein>
<evidence type="ECO:0000259" key="2">
    <source>
        <dbReference type="Pfam" id="PF25917"/>
    </source>
</evidence>
<feature type="domain" description="Multidrug resistance protein MdtA-like barrel-sandwich hybrid" evidence="2">
    <location>
        <begin position="56"/>
        <end position="203"/>
    </location>
</feature>
<name>A0A1W1D4K2_9ZZZZ</name>
<dbReference type="PANTHER" id="PTHR30469:SF15">
    <property type="entry name" value="HLYD FAMILY OF SECRETION PROTEINS"/>
    <property type="match status" value="1"/>
</dbReference>
<dbReference type="AlphaFoldDB" id="A0A1W1D4K2"/>
<dbReference type="InterPro" id="IPR058625">
    <property type="entry name" value="MdtA-like_BSH"/>
</dbReference>
<dbReference type="EMBL" id="FPHP01000029">
    <property type="protein sequence ID" value="SFV75372.1"/>
    <property type="molecule type" value="Genomic_DNA"/>
</dbReference>
<dbReference type="Pfam" id="PF25917">
    <property type="entry name" value="BSH_RND"/>
    <property type="match status" value="1"/>
</dbReference>
<dbReference type="GO" id="GO:0015562">
    <property type="term" value="F:efflux transmembrane transporter activity"/>
    <property type="evidence" value="ECO:0007669"/>
    <property type="project" value="TreeGrafter"/>
</dbReference>
<dbReference type="PANTHER" id="PTHR30469">
    <property type="entry name" value="MULTIDRUG RESISTANCE PROTEIN MDTA"/>
    <property type="match status" value="1"/>
</dbReference>